<name>A0A061SB33_9CHLO</name>
<dbReference type="EMBL" id="GBEZ01003687">
    <property type="protein sequence ID" value="JAC81473.1"/>
    <property type="molecule type" value="Transcribed_RNA"/>
</dbReference>
<proteinExistence type="predicted"/>
<organism evidence="1">
    <name type="scientific">Tetraselmis sp. GSL018</name>
    <dbReference type="NCBI Taxonomy" id="582737"/>
    <lineage>
        <taxon>Eukaryota</taxon>
        <taxon>Viridiplantae</taxon>
        <taxon>Chlorophyta</taxon>
        <taxon>core chlorophytes</taxon>
        <taxon>Chlorodendrophyceae</taxon>
        <taxon>Chlorodendrales</taxon>
        <taxon>Chlorodendraceae</taxon>
        <taxon>Tetraselmis</taxon>
    </lineage>
</organism>
<reference evidence="1" key="1">
    <citation type="submission" date="2014-05" db="EMBL/GenBank/DDBJ databases">
        <title>The transcriptome of the halophilic microalga Tetraselmis sp. GSL018 isolated from the Great Salt Lake, Utah.</title>
        <authorList>
            <person name="Jinkerson R.E."/>
            <person name="D'Adamo S."/>
            <person name="Posewitz M.C."/>
        </authorList>
    </citation>
    <scope>NUCLEOTIDE SEQUENCE</scope>
    <source>
        <strain evidence="1">GSL018</strain>
    </source>
</reference>
<accession>A0A061SB33</accession>
<protein>
    <submittedName>
        <fullName evidence="1">Uncharacterized protein</fullName>
    </submittedName>
</protein>
<dbReference type="AlphaFoldDB" id="A0A061SB33"/>
<sequence>MWSQYHQHQAWPYVTVKGCRDSSHRIRKKLGENPESRTFSQLFQVAKHSLKLPKQLPTGSARLTNRNEAETEECLVRYYRGVAEKNPARFKASLLNSQGGSLKKLLSNKM</sequence>
<gene>
    <name evidence="1" type="ORF">TSPGSL018_7856</name>
</gene>
<evidence type="ECO:0000313" key="1">
    <source>
        <dbReference type="EMBL" id="JAC81473.1"/>
    </source>
</evidence>